<evidence type="ECO:0000313" key="4">
    <source>
        <dbReference type="EMBL" id="NMR70994.1"/>
    </source>
</evidence>
<feature type="domain" description="VWFA" evidence="3">
    <location>
        <begin position="1059"/>
        <end position="1249"/>
    </location>
</feature>
<dbReference type="InterPro" id="IPR001343">
    <property type="entry name" value="Hemolysn_Ca-bd"/>
</dbReference>
<dbReference type="InterPro" id="IPR036465">
    <property type="entry name" value="vWFA_dom_sf"/>
</dbReference>
<dbReference type="PROSITE" id="PS00330">
    <property type="entry name" value="HEMOLYSIN_CALCIUM"/>
    <property type="match status" value="1"/>
</dbReference>
<dbReference type="Gene3D" id="6.20.150.20">
    <property type="match status" value="4"/>
</dbReference>
<dbReference type="PROSITE" id="PS50234">
    <property type="entry name" value="VWFA"/>
    <property type="match status" value="1"/>
</dbReference>
<reference evidence="4 5" key="1">
    <citation type="submission" date="2020-04" db="EMBL/GenBank/DDBJ databases">
        <title>WGS-Seq of Vibrio isolated by the O'Toole Lab.</title>
        <authorList>
            <person name="Mckone K.P."/>
            <person name="Whitaker R."/>
            <person name="Sevigney J.L."/>
            <person name="Herring J.B."/>
            <person name="O'Toole G."/>
        </authorList>
    </citation>
    <scope>NUCLEOTIDE SEQUENCE [LARGE SCALE GENOMIC DNA]</scope>
    <source>
        <strain evidence="4 5">BS_02</strain>
    </source>
</reference>
<evidence type="ECO:0000259" key="3">
    <source>
        <dbReference type="PROSITE" id="PS50234"/>
    </source>
</evidence>
<evidence type="ECO:0000256" key="1">
    <source>
        <dbReference type="ARBA" id="ARBA00022837"/>
    </source>
</evidence>
<feature type="compositionally biased region" description="Acidic residues" evidence="2">
    <location>
        <begin position="645"/>
        <end position="654"/>
    </location>
</feature>
<dbReference type="SUPFAM" id="SSF53300">
    <property type="entry name" value="vWA-like"/>
    <property type="match status" value="1"/>
</dbReference>
<gene>
    <name evidence="4" type="ORF">HJ568_13655</name>
</gene>
<feature type="compositionally biased region" description="Polar residues" evidence="2">
    <location>
        <begin position="657"/>
        <end position="666"/>
    </location>
</feature>
<feature type="region of interest" description="Disordered" evidence="2">
    <location>
        <begin position="512"/>
        <end position="538"/>
    </location>
</feature>
<dbReference type="Gene3D" id="2.150.10.10">
    <property type="entry name" value="Serralysin-like metalloprotease, C-terminal"/>
    <property type="match status" value="1"/>
</dbReference>
<feature type="compositionally biased region" description="Acidic residues" evidence="2">
    <location>
        <begin position="778"/>
        <end position="787"/>
    </location>
</feature>
<dbReference type="NCBIfam" id="TIGR03661">
    <property type="entry name" value="T1SS_VCA0849"/>
    <property type="match status" value="1"/>
</dbReference>
<feature type="compositionally biased region" description="Polar residues" evidence="2">
    <location>
        <begin position="790"/>
        <end position="799"/>
    </location>
</feature>
<dbReference type="Gene3D" id="3.40.50.410">
    <property type="entry name" value="von Willebrand factor, type A domain"/>
    <property type="match status" value="1"/>
</dbReference>
<feature type="region of interest" description="Disordered" evidence="2">
    <location>
        <begin position="778"/>
        <end position="805"/>
    </location>
</feature>
<dbReference type="Proteomes" id="UP000590068">
    <property type="component" value="Unassembled WGS sequence"/>
</dbReference>
<dbReference type="SUPFAM" id="SSF51120">
    <property type="entry name" value="beta-Roll"/>
    <property type="match status" value="1"/>
</dbReference>
<feature type="compositionally biased region" description="Acidic residues" evidence="2">
    <location>
        <begin position="91"/>
        <end position="105"/>
    </location>
</feature>
<proteinExistence type="predicted"/>
<comment type="caution">
    <text evidence="4">The sequence shown here is derived from an EMBL/GenBank/DDBJ whole genome shotgun (WGS) entry which is preliminary data.</text>
</comment>
<dbReference type="Pfam" id="PF13519">
    <property type="entry name" value="VWA_2"/>
    <property type="match status" value="1"/>
</dbReference>
<dbReference type="RefSeq" id="WP_102455446.1">
    <property type="nucleotide sequence ID" value="NZ_JABBXC010000023.1"/>
</dbReference>
<feature type="compositionally biased region" description="Acidic residues" evidence="2">
    <location>
        <begin position="512"/>
        <end position="522"/>
    </location>
</feature>
<feature type="region of interest" description="Disordered" evidence="2">
    <location>
        <begin position="645"/>
        <end position="670"/>
    </location>
</feature>
<feature type="region of interest" description="Disordered" evidence="2">
    <location>
        <begin position="81"/>
        <end position="109"/>
    </location>
</feature>
<dbReference type="SMART" id="SM00327">
    <property type="entry name" value="VWA"/>
    <property type="match status" value="1"/>
</dbReference>
<dbReference type="InterPro" id="IPR018511">
    <property type="entry name" value="Hemolysin-typ_Ca-bd_CS"/>
</dbReference>
<accession>A0ABX1U982</accession>
<name>A0ABX1U982_9VIBR</name>
<evidence type="ECO:0000256" key="2">
    <source>
        <dbReference type="SAM" id="MobiDB-lite"/>
    </source>
</evidence>
<protein>
    <submittedName>
        <fullName evidence="4">VWA domain-containing protein</fullName>
    </submittedName>
</protein>
<dbReference type="CDD" id="cd00198">
    <property type="entry name" value="vWFA"/>
    <property type="match status" value="1"/>
</dbReference>
<keyword evidence="5" id="KW-1185">Reference proteome</keyword>
<dbReference type="InterPro" id="IPR011049">
    <property type="entry name" value="Serralysin-like_metalloprot_C"/>
</dbReference>
<evidence type="ECO:0000313" key="5">
    <source>
        <dbReference type="Proteomes" id="UP000590068"/>
    </source>
</evidence>
<dbReference type="Pfam" id="PF00353">
    <property type="entry name" value="HemolysinCabind"/>
    <property type="match status" value="2"/>
</dbReference>
<sequence>MDSISFAQDVVAGDAWLIVDAQGNLKIAPLDYVPQEGDVILSVGENPLTVPEDIVTELRVSIAQQNSIQSVDAQSGIQGVLDSLEQGGDPTAEDGNDPQSGDDEGSSLTATGAVERDGAQTIATTDFQTEGVFPAGFTPEQSDAVTELIVQTVALLAVSTVSLTDNNGEEVINGEGETATIKGFLGGNSETLESLIITDSENQQIEIDPSQIVFDGNGNYEVTGIDVAQLADGVLTVVASGSDGDGNPVSVTDTVEKDFTYGDDGDDEGTDITPPFVSLTDNTEGEDAAENEVINESEQATITGYLGEGGKTLDSLVITGPGGEPIDVDLDLVTIDEDGYYTIENIDVSGFDDGILTVTAQSTDVDGNKATVTDTVEKDFTYGDGPDGEIAEPTVSLTDNNPDEEGNDREIINGADLVDGELVGEPEKATVTGYLGEGVETLDSLVITDSEGTEIVIAVSDVTINPDGTYAVNNDVDVSGLLDGELTVTAKSTDVDGNKATVTDTVVKDFTYGDDGEDEGDDIAPPSVSLTDNNPDEEGNDREIINGADLVDGELVGEPEKATVTGYLGEGVETLDSLVITDSEGTEIVIAVSDVTINPDGTYAVNNDVDVSGLLDGELTVTAKSTDVDGNKATVTDTVVKDFTYGDDGDDEGSDIAQPTVSLTDNNPDEEGNDREIINGADLVDGQLVGEPEKATVTGYLGEGVETLDSLVITDSEGTEIVIAVSDVTINPDGTYAVNNDVDVSGLLDGELTVTAKSTDVDGNKATVTDTVVKDFTYGDDGDDEGSDIAQPTVSLTDNNPDEEGNNREIINGADVVDGQPVGDPEKATITGYLGEGGKTLDSLIISGPGGDPIEFEVSEVTVDDDGYYEVQDIDVSGFDDGVLTVTAKSTDVDGNKATVTDTVVKDFTYGDDDDNDDTITQPTVSLTDDIGEEEIDGTETATITGYIGEGGLSLDSVVITDEKGETLIVELEGITLVDGNYIITGVDVGDLSNGELTVTANSTDIDGNKASVTDDALKAEYAFVEEGSGDQEINGDDRNEIIIGDTTSVIGDKGEDLNIVILLDRSGSMRGDAQIGTAKTQIIQAFNKIVDSAVKDFSGNANIMLAGFAGSTSIAFAVNLGADDETRTIDEIKADFAAAVNAIEADGSTNYAEAFDVATEWLEDQGASESNPGVTLFITDGQPNRDEDEDEGAFDSLDDISNVVAIGLDLNDDGKTTLNTFDSDGSAEFIVNVDGLAEAIEGEIFETLPGKDTISSDGGRDILFGDTISFDGIEGQGVEALKNYVVANLDQTNETITTKDVFDYITENANEFNISADNHEGDTLVAGDQDDILYGQGGNDILDGSGGNDLLFGGSGDDTMTGGTGADTFVWTQSDLSEDGSIDVIKDFSLVEGDRVDLRDLFPDVNEPNDIDALISGFVDTVEGDDSSSSFTVEVNGNSLSIEFEGVSSTDLISDLQQMVVLTDA</sequence>
<keyword evidence="1" id="KW-0106">Calcium</keyword>
<dbReference type="InterPro" id="IPR002035">
    <property type="entry name" value="VWF_A"/>
</dbReference>
<dbReference type="InterPro" id="IPR019960">
    <property type="entry name" value="T1SS_VCA0849"/>
</dbReference>
<dbReference type="EMBL" id="JABCJR010000026">
    <property type="protein sequence ID" value="NMR70994.1"/>
    <property type="molecule type" value="Genomic_DNA"/>
</dbReference>
<organism evidence="4 5">
    <name type="scientific">Vibrio breoganii</name>
    <dbReference type="NCBI Taxonomy" id="553239"/>
    <lineage>
        <taxon>Bacteria</taxon>
        <taxon>Pseudomonadati</taxon>
        <taxon>Pseudomonadota</taxon>
        <taxon>Gammaproteobacteria</taxon>
        <taxon>Vibrionales</taxon>
        <taxon>Vibrionaceae</taxon>
        <taxon>Vibrio</taxon>
    </lineage>
</organism>
<dbReference type="PRINTS" id="PR00313">
    <property type="entry name" value="CABNDNGRPT"/>
</dbReference>